<reference evidence="4" key="1">
    <citation type="submission" date="2025-08" db="UniProtKB">
        <authorList>
            <consortium name="RefSeq"/>
        </authorList>
    </citation>
    <scope>IDENTIFICATION</scope>
</reference>
<dbReference type="InParanoid" id="A0A7E5WB42"/>
<dbReference type="GeneID" id="113501105"/>
<keyword evidence="3" id="KW-1185">Reference proteome</keyword>
<evidence type="ECO:0000313" key="4">
    <source>
        <dbReference type="RefSeq" id="XP_026737928.1"/>
    </source>
</evidence>
<evidence type="ECO:0000256" key="1">
    <source>
        <dbReference type="SAM" id="MobiDB-lite"/>
    </source>
</evidence>
<feature type="compositionally biased region" description="Low complexity" evidence="1">
    <location>
        <begin position="40"/>
        <end position="59"/>
    </location>
</feature>
<name>A0A7E5WB42_TRINI</name>
<proteinExistence type="predicted"/>
<evidence type="ECO:0000313" key="3">
    <source>
        <dbReference type="Proteomes" id="UP000322000"/>
    </source>
</evidence>
<feature type="chain" id="PRO_5028907673" evidence="2">
    <location>
        <begin position="22"/>
        <end position="107"/>
    </location>
</feature>
<feature type="signal peptide" evidence="2">
    <location>
        <begin position="1"/>
        <end position="21"/>
    </location>
</feature>
<dbReference type="AlphaFoldDB" id="A0A7E5WB42"/>
<dbReference type="KEGG" id="tnl:113501105"/>
<evidence type="ECO:0000256" key="2">
    <source>
        <dbReference type="SAM" id="SignalP"/>
    </source>
</evidence>
<organism evidence="3 4">
    <name type="scientific">Trichoplusia ni</name>
    <name type="common">Cabbage looper</name>
    <dbReference type="NCBI Taxonomy" id="7111"/>
    <lineage>
        <taxon>Eukaryota</taxon>
        <taxon>Metazoa</taxon>
        <taxon>Ecdysozoa</taxon>
        <taxon>Arthropoda</taxon>
        <taxon>Hexapoda</taxon>
        <taxon>Insecta</taxon>
        <taxon>Pterygota</taxon>
        <taxon>Neoptera</taxon>
        <taxon>Endopterygota</taxon>
        <taxon>Lepidoptera</taxon>
        <taxon>Glossata</taxon>
        <taxon>Ditrysia</taxon>
        <taxon>Noctuoidea</taxon>
        <taxon>Noctuidae</taxon>
        <taxon>Plusiinae</taxon>
        <taxon>Trichoplusia</taxon>
    </lineage>
</organism>
<keyword evidence="2" id="KW-0732">Signal</keyword>
<dbReference type="Proteomes" id="UP000322000">
    <property type="component" value="Chromosome 2"/>
</dbReference>
<feature type="region of interest" description="Disordered" evidence="1">
    <location>
        <begin position="30"/>
        <end position="59"/>
    </location>
</feature>
<accession>A0A7E5WB42</accession>
<protein>
    <submittedName>
        <fullName evidence="4">Uncharacterized protein LOC113501105 isoform X1</fullName>
    </submittedName>
</protein>
<gene>
    <name evidence="4" type="primary">LOC113501105</name>
</gene>
<sequence length="107" mass="11580">MAKTYATLFLVLVFTLEVVFCDDSKNNTTAVPETTTASVPSNTSTPGMTTTTTAAPTSTTPQTAIEDFAEMLKNLPNTVMNAWANVSMKLLYLQLSSKLKIILNKIT</sequence>
<feature type="compositionally biased region" description="Polar residues" evidence="1">
    <location>
        <begin position="30"/>
        <end position="39"/>
    </location>
</feature>
<dbReference type="RefSeq" id="XP_026737928.1">
    <property type="nucleotide sequence ID" value="XM_026882127.1"/>
</dbReference>